<comment type="function">
    <text evidence="7">Functions as a peptidoglycan terminase that cleaves nascent peptidoglycan strands endolytically to terminate their elongation.</text>
</comment>
<dbReference type="GO" id="GO:0009252">
    <property type="term" value="P:peptidoglycan biosynthetic process"/>
    <property type="evidence" value="ECO:0007669"/>
    <property type="project" value="UniProtKB-UniRule"/>
</dbReference>
<keyword evidence="2 7" id="KW-0812">Transmembrane</keyword>
<organism evidence="8 9">
    <name type="scientific">Brumimicrobium glaciale</name>
    <dbReference type="NCBI Taxonomy" id="200475"/>
    <lineage>
        <taxon>Bacteria</taxon>
        <taxon>Pseudomonadati</taxon>
        <taxon>Bacteroidota</taxon>
        <taxon>Flavobacteriia</taxon>
        <taxon>Flavobacteriales</taxon>
        <taxon>Crocinitomicaceae</taxon>
        <taxon>Brumimicrobium</taxon>
    </lineage>
</organism>
<proteinExistence type="inferred from homology"/>
<evidence type="ECO:0000313" key="9">
    <source>
        <dbReference type="Proteomes" id="UP000293952"/>
    </source>
</evidence>
<accession>A0A4Q4KF13</accession>
<comment type="catalytic activity">
    <reaction evidence="7">
        <text>a peptidoglycan chain = a peptidoglycan chain with N-acetyl-1,6-anhydromuramyl-[peptide] at the reducing end + a peptidoglycan chain with N-acetylglucosamine at the non-reducing end.</text>
        <dbReference type="EC" id="4.2.2.29"/>
    </reaction>
</comment>
<protein>
    <recommendedName>
        <fullName evidence="7">Endolytic murein transglycosylase</fullName>
        <ecNumber evidence="7">4.2.2.29</ecNumber>
    </recommendedName>
    <alternativeName>
        <fullName evidence="7">Peptidoglycan lytic transglycosylase</fullName>
    </alternativeName>
    <alternativeName>
        <fullName evidence="7">Peptidoglycan polymerization terminase</fullName>
    </alternativeName>
</protein>
<dbReference type="HAMAP" id="MF_02065">
    <property type="entry name" value="MltG"/>
    <property type="match status" value="1"/>
</dbReference>
<keyword evidence="5 7" id="KW-0456">Lyase</keyword>
<dbReference type="Gene3D" id="3.30.160.60">
    <property type="entry name" value="Classic Zinc Finger"/>
    <property type="match status" value="1"/>
</dbReference>
<dbReference type="Proteomes" id="UP000293952">
    <property type="component" value="Unassembled WGS sequence"/>
</dbReference>
<dbReference type="Gene3D" id="3.30.1490.480">
    <property type="entry name" value="Endolytic murein transglycosylase"/>
    <property type="match status" value="1"/>
</dbReference>
<evidence type="ECO:0000256" key="1">
    <source>
        <dbReference type="ARBA" id="ARBA00022475"/>
    </source>
</evidence>
<evidence type="ECO:0000256" key="2">
    <source>
        <dbReference type="ARBA" id="ARBA00022692"/>
    </source>
</evidence>
<keyword evidence="6 7" id="KW-0961">Cell wall biogenesis/degradation</keyword>
<dbReference type="EC" id="4.2.2.29" evidence="7"/>
<dbReference type="GO" id="GO:0008932">
    <property type="term" value="F:lytic endotransglycosylase activity"/>
    <property type="evidence" value="ECO:0007669"/>
    <property type="project" value="UniProtKB-UniRule"/>
</dbReference>
<dbReference type="AlphaFoldDB" id="A0A4Q4KF13"/>
<dbReference type="RefSeq" id="WP_130095104.1">
    <property type="nucleotide sequence ID" value="NZ_SETE01000010.1"/>
</dbReference>
<evidence type="ECO:0000256" key="5">
    <source>
        <dbReference type="ARBA" id="ARBA00023239"/>
    </source>
</evidence>
<dbReference type="PANTHER" id="PTHR30518:SF2">
    <property type="entry name" value="ENDOLYTIC MUREIN TRANSGLYCOSYLASE"/>
    <property type="match status" value="1"/>
</dbReference>
<keyword evidence="3 7" id="KW-1133">Transmembrane helix</keyword>
<evidence type="ECO:0000256" key="6">
    <source>
        <dbReference type="ARBA" id="ARBA00023316"/>
    </source>
</evidence>
<keyword evidence="9" id="KW-1185">Reference proteome</keyword>
<name>A0A4Q4KF13_9FLAO</name>
<evidence type="ECO:0000313" key="8">
    <source>
        <dbReference type="EMBL" id="RYM30814.1"/>
    </source>
</evidence>
<comment type="caution">
    <text evidence="8">The sequence shown here is derived from an EMBL/GenBank/DDBJ whole genome shotgun (WGS) entry which is preliminary data.</text>
</comment>
<dbReference type="OrthoDB" id="9814591at2"/>
<gene>
    <name evidence="7 8" type="primary">mltG</name>
    <name evidence="8" type="ORF">ERX46_17180</name>
</gene>
<reference evidence="8 9" key="1">
    <citation type="submission" date="2019-02" db="EMBL/GenBank/DDBJ databases">
        <title>Genome sequence of the sea-ice species Brumimicrobium glaciale.</title>
        <authorList>
            <person name="Bowman J.P."/>
        </authorList>
    </citation>
    <scope>NUCLEOTIDE SEQUENCE [LARGE SCALE GENOMIC DNA]</scope>
    <source>
        <strain evidence="8 9">IC156</strain>
    </source>
</reference>
<keyword evidence="1 7" id="KW-1003">Cell membrane</keyword>
<feature type="site" description="Important for catalytic activity" evidence="7">
    <location>
        <position position="228"/>
    </location>
</feature>
<dbReference type="InterPro" id="IPR003770">
    <property type="entry name" value="MLTG-like"/>
</dbReference>
<evidence type="ECO:0000256" key="4">
    <source>
        <dbReference type="ARBA" id="ARBA00023136"/>
    </source>
</evidence>
<dbReference type="Pfam" id="PF02618">
    <property type="entry name" value="YceG"/>
    <property type="match status" value="1"/>
</dbReference>
<dbReference type="NCBIfam" id="TIGR00247">
    <property type="entry name" value="endolytic transglycosylase MltG"/>
    <property type="match status" value="1"/>
</dbReference>
<evidence type="ECO:0000256" key="3">
    <source>
        <dbReference type="ARBA" id="ARBA00022989"/>
    </source>
</evidence>
<dbReference type="GO" id="GO:0005886">
    <property type="term" value="C:plasma membrane"/>
    <property type="evidence" value="ECO:0007669"/>
    <property type="project" value="UniProtKB-UniRule"/>
</dbReference>
<evidence type="ECO:0000256" key="7">
    <source>
        <dbReference type="HAMAP-Rule" id="MF_02065"/>
    </source>
</evidence>
<dbReference type="GO" id="GO:0071555">
    <property type="term" value="P:cell wall organization"/>
    <property type="evidence" value="ECO:0007669"/>
    <property type="project" value="UniProtKB-KW"/>
</dbReference>
<dbReference type="EMBL" id="SETE01000010">
    <property type="protein sequence ID" value="RYM30814.1"/>
    <property type="molecule type" value="Genomic_DNA"/>
</dbReference>
<dbReference type="PANTHER" id="PTHR30518">
    <property type="entry name" value="ENDOLYTIC MUREIN TRANSGLYCOSYLASE"/>
    <property type="match status" value="1"/>
</dbReference>
<sequence>MNKQFRKLNYLWILAFLLLLNSCTSIDAYFGGKKKSLNQKEADFYIPTGTDIEELKNLLVLNKIIDDADAFQAVLDYKEFENKKVGAGKYNIAPNTEYKTLINGFTLNSLGNGNQEVEVEVTFNNCLHIRDIAGKVSTQIEIDSATFINYILSDSILNKFGFNEATIGALFLPNTYRFYWDTDHVQFVEKMASEFKKFWTPDRLAKLKQVGLSSQSDAVTLASIVFKEQDKYPEEWKTIAGLYLNRIRKGWKLQSDPTFKFCWGDELKGVERLTYEHRDRDCPYNTYIYAGLPPGPIFIPPADVVDAVLNAENNDYMYMCAKPKGDGLHNFAKSLAQHNRNAAEFQQWIRNRK</sequence>
<comment type="similarity">
    <text evidence="7">Belongs to the transglycosylase MltG family.</text>
</comment>
<keyword evidence="4 7" id="KW-0472">Membrane</keyword>